<dbReference type="InterPro" id="IPR001441">
    <property type="entry name" value="UPP_synth-like"/>
</dbReference>
<accession>A0A6N7VEE8</accession>
<protein>
    <recommendedName>
        <fullName evidence="2">Isoprenyl transferase</fullName>
        <ecNumber evidence="2">2.5.1.-</ecNumber>
    </recommendedName>
</protein>
<comment type="caution">
    <text evidence="3">The sequence shown here is derived from an EMBL/GenBank/DDBJ whole genome shotgun (WGS) entry which is preliminary data.</text>
</comment>
<keyword evidence="2" id="KW-0479">Metal-binding</keyword>
<dbReference type="CDD" id="cd00475">
    <property type="entry name" value="Cis_IPPS"/>
    <property type="match status" value="1"/>
</dbReference>
<feature type="binding site" evidence="2">
    <location>
        <position position="69"/>
    </location>
    <ligand>
        <name>substrate</name>
    </ligand>
</feature>
<dbReference type="NCBIfam" id="NF011405">
    <property type="entry name" value="PRK14830.1"/>
    <property type="match status" value="1"/>
</dbReference>
<feature type="active site" evidence="2">
    <location>
        <position position="20"/>
    </location>
</feature>
<dbReference type="AlphaFoldDB" id="A0A6N7VEE8"/>
<dbReference type="PANTHER" id="PTHR10291">
    <property type="entry name" value="DEHYDRODOLICHYL DIPHOSPHATE SYNTHASE FAMILY MEMBER"/>
    <property type="match status" value="1"/>
</dbReference>
<dbReference type="InterPro" id="IPR036424">
    <property type="entry name" value="UPP_synth-like_sf"/>
</dbReference>
<feature type="binding site" evidence="2">
    <location>
        <position position="37"/>
    </location>
    <ligand>
        <name>substrate</name>
    </ligand>
</feature>
<feature type="binding site" evidence="2">
    <location>
        <position position="25"/>
    </location>
    <ligand>
        <name>substrate</name>
    </ligand>
</feature>
<dbReference type="GO" id="GO:0030145">
    <property type="term" value="F:manganese ion binding"/>
    <property type="evidence" value="ECO:0007669"/>
    <property type="project" value="TreeGrafter"/>
</dbReference>
<dbReference type="PANTHER" id="PTHR10291:SF0">
    <property type="entry name" value="DEHYDRODOLICHYL DIPHOSPHATE SYNTHASE 2"/>
    <property type="match status" value="1"/>
</dbReference>
<feature type="binding site" evidence="2">
    <location>
        <position position="203"/>
    </location>
    <ligand>
        <name>Mg(2+)</name>
        <dbReference type="ChEBI" id="CHEBI:18420"/>
    </ligand>
</feature>
<feature type="binding site" evidence="2">
    <location>
        <position position="33"/>
    </location>
    <ligand>
        <name>substrate</name>
    </ligand>
</feature>
<dbReference type="FunFam" id="3.40.1180.10:FF:000001">
    <property type="entry name" value="(2E,6E)-farnesyl-diphosphate-specific ditrans,polycis-undecaprenyl-diphosphate synthase"/>
    <property type="match status" value="1"/>
</dbReference>
<feature type="active site" description="Proton acceptor" evidence="2">
    <location>
        <position position="68"/>
    </location>
</feature>
<feature type="binding site" evidence="2">
    <location>
        <position position="20"/>
    </location>
    <ligand>
        <name>Mg(2+)</name>
        <dbReference type="ChEBI" id="CHEBI:18420"/>
    </ligand>
</feature>
<dbReference type="RefSeq" id="WP_154539207.1">
    <property type="nucleotide sequence ID" value="NZ_VULQ01000002.1"/>
</dbReference>
<feature type="binding site" evidence="2">
    <location>
        <begin position="190"/>
        <end position="192"/>
    </location>
    <ligand>
        <name>substrate</name>
    </ligand>
</feature>
<dbReference type="NCBIfam" id="TIGR00055">
    <property type="entry name" value="uppS"/>
    <property type="match status" value="1"/>
</dbReference>
<comment type="cofactor">
    <cofactor evidence="2">
        <name>Mg(2+)</name>
        <dbReference type="ChEBI" id="CHEBI:18420"/>
    </cofactor>
    <text evidence="2">Binds 2 magnesium ions per subunit.</text>
</comment>
<dbReference type="InterPro" id="IPR018520">
    <property type="entry name" value="UPP_synth-like_CS"/>
</dbReference>
<reference evidence="3 4" key="1">
    <citation type="submission" date="2019-08" db="EMBL/GenBank/DDBJ databases">
        <title>In-depth cultivation of the pig gut microbiome towards novel bacterial diversity and tailored functional studies.</title>
        <authorList>
            <person name="Wylensek D."/>
            <person name="Hitch T.C.A."/>
            <person name="Clavel T."/>
        </authorList>
    </citation>
    <scope>NUCLEOTIDE SEQUENCE [LARGE SCALE GENOMIC DNA]</scope>
    <source>
        <strain evidence="3 4">WCA-380-WT-2B</strain>
    </source>
</reference>
<evidence type="ECO:0000256" key="2">
    <source>
        <dbReference type="HAMAP-Rule" id="MF_01139"/>
    </source>
</evidence>
<feature type="binding site" evidence="2">
    <location>
        <position position="184"/>
    </location>
    <ligand>
        <name>substrate</name>
    </ligand>
</feature>
<keyword evidence="4" id="KW-1185">Reference proteome</keyword>
<proteinExistence type="inferred from homology"/>
<keyword evidence="2" id="KW-0460">Magnesium</keyword>
<dbReference type="Proteomes" id="UP000441925">
    <property type="component" value="Unassembled WGS sequence"/>
</dbReference>
<dbReference type="SUPFAM" id="SSF64005">
    <property type="entry name" value="Undecaprenyl diphosphate synthase"/>
    <property type="match status" value="1"/>
</dbReference>
<evidence type="ECO:0000313" key="3">
    <source>
        <dbReference type="EMBL" id="MSS77251.1"/>
    </source>
</evidence>
<dbReference type="Pfam" id="PF01255">
    <property type="entry name" value="Prenyltransf"/>
    <property type="match status" value="1"/>
</dbReference>
<feature type="binding site" evidence="2">
    <location>
        <position position="71"/>
    </location>
    <ligand>
        <name>substrate</name>
    </ligand>
</feature>
<dbReference type="Gene3D" id="3.40.1180.10">
    <property type="entry name" value="Decaprenyl diphosphate synthase-like"/>
    <property type="match status" value="1"/>
</dbReference>
<dbReference type="GO" id="GO:0016094">
    <property type="term" value="P:polyprenol biosynthetic process"/>
    <property type="evidence" value="ECO:0007669"/>
    <property type="project" value="TreeGrafter"/>
</dbReference>
<dbReference type="PROSITE" id="PS01066">
    <property type="entry name" value="UPP_SYNTHASE"/>
    <property type="match status" value="1"/>
</dbReference>
<evidence type="ECO:0000313" key="4">
    <source>
        <dbReference type="Proteomes" id="UP000441925"/>
    </source>
</evidence>
<dbReference type="GO" id="GO:0008834">
    <property type="term" value="F:ditrans,polycis-undecaprenyl-diphosphate synthase [(2E,6E)-farnesyl-diphosphate specific] activity"/>
    <property type="evidence" value="ECO:0007669"/>
    <property type="project" value="TreeGrafter"/>
</dbReference>
<dbReference type="EC" id="2.5.1.-" evidence="2"/>
<feature type="binding site" evidence="2">
    <location>
        <begin position="21"/>
        <end position="24"/>
    </location>
    <ligand>
        <name>substrate</name>
    </ligand>
</feature>
<gene>
    <name evidence="3" type="ORF">FYJ26_02255</name>
</gene>
<dbReference type="HAMAP" id="MF_01139">
    <property type="entry name" value="ISPT"/>
    <property type="match status" value="1"/>
</dbReference>
<comment type="similarity">
    <text evidence="2">Belongs to the UPP synthase family.</text>
</comment>
<feature type="binding site" evidence="2">
    <location>
        <begin position="65"/>
        <end position="67"/>
    </location>
    <ligand>
        <name>substrate</name>
    </ligand>
</feature>
<comment type="subunit">
    <text evidence="2">Homodimer.</text>
</comment>
<dbReference type="GO" id="GO:0000287">
    <property type="term" value="F:magnesium ion binding"/>
    <property type="evidence" value="ECO:0007669"/>
    <property type="project" value="UniProtKB-UniRule"/>
</dbReference>
<dbReference type="GO" id="GO:0005829">
    <property type="term" value="C:cytosol"/>
    <property type="evidence" value="ECO:0007669"/>
    <property type="project" value="TreeGrafter"/>
</dbReference>
<organism evidence="3 4">
    <name type="scientific">Anaerococcus porci</name>
    <dbReference type="NCBI Taxonomy" id="2652269"/>
    <lineage>
        <taxon>Bacteria</taxon>
        <taxon>Bacillati</taxon>
        <taxon>Bacillota</taxon>
        <taxon>Tissierellia</taxon>
        <taxon>Tissierellales</taxon>
        <taxon>Peptoniphilaceae</taxon>
        <taxon>Anaerococcus</taxon>
    </lineage>
</organism>
<sequence>MEEDLMKDKKKLEHLAIILDGNGRWAEKRSLSRSLGHKEGSENVVDIALYAKKRGIKYLTLYAFSTENWKRPKIEVNYLMKLLAKFIKDKTNLLMENDVKLNIIGDISKLPDKTIKSCLDVCKLTENNKSLVLNMAINYGGRSELVKAFKDMAKDGLDFNNIDENTISSYLYTKNMPDPDLLIRTGGDLRISNFLIYQLAYTEFYFTKTLWPDFKYKDLDEAIDSYLGRDRRFGGLNEPS</sequence>
<dbReference type="EMBL" id="VULQ01000002">
    <property type="protein sequence ID" value="MSS77251.1"/>
    <property type="molecule type" value="Genomic_DNA"/>
</dbReference>
<keyword evidence="1 2" id="KW-0808">Transferase</keyword>
<evidence type="ECO:0000256" key="1">
    <source>
        <dbReference type="ARBA" id="ARBA00022679"/>
    </source>
</evidence>
<comment type="function">
    <text evidence="2">Catalyzes the condensation of isopentenyl diphosphate (IPP) with allylic pyrophosphates generating different type of terpenoids.</text>
</comment>
<name>A0A6N7VEE8_9FIRM</name>